<evidence type="ECO:0000313" key="3">
    <source>
        <dbReference type="Proteomes" id="UP000005207"/>
    </source>
</evidence>
<evidence type="ECO:0000313" key="2">
    <source>
        <dbReference type="Ensembl" id="ENSONIP00000071168.1"/>
    </source>
</evidence>
<protein>
    <recommendedName>
        <fullName evidence="1">Reverse transcriptase domain-containing protein</fullName>
    </recommendedName>
</protein>
<reference evidence="2" key="1">
    <citation type="submission" date="2025-08" db="UniProtKB">
        <authorList>
            <consortium name="Ensembl"/>
        </authorList>
    </citation>
    <scope>IDENTIFICATION</scope>
</reference>
<dbReference type="Pfam" id="PF00078">
    <property type="entry name" value="RVT_1"/>
    <property type="match status" value="1"/>
</dbReference>
<dbReference type="InterPro" id="IPR000477">
    <property type="entry name" value="RT_dom"/>
</dbReference>
<keyword evidence="3" id="KW-1185">Reference proteome</keyword>
<name>A0A669EEG1_ORENI</name>
<dbReference type="Ensembl" id="ENSONIT00000041236.1">
    <property type="protein sequence ID" value="ENSONIP00000071168.1"/>
    <property type="gene ID" value="ENSONIG00000041749.1"/>
</dbReference>
<dbReference type="InParanoid" id="A0A669EEG1"/>
<dbReference type="PANTHER" id="PTHR33332">
    <property type="entry name" value="REVERSE TRANSCRIPTASE DOMAIN-CONTAINING PROTEIN"/>
    <property type="match status" value="1"/>
</dbReference>
<dbReference type="SUPFAM" id="SSF56672">
    <property type="entry name" value="DNA/RNA polymerases"/>
    <property type="match status" value="1"/>
</dbReference>
<evidence type="ECO:0000259" key="1">
    <source>
        <dbReference type="PROSITE" id="PS50878"/>
    </source>
</evidence>
<dbReference type="InterPro" id="IPR043502">
    <property type="entry name" value="DNA/RNA_pol_sf"/>
</dbReference>
<dbReference type="OMA" id="CIKCENL"/>
<organism evidence="2 3">
    <name type="scientific">Oreochromis niloticus</name>
    <name type="common">Nile tilapia</name>
    <name type="synonym">Tilapia nilotica</name>
    <dbReference type="NCBI Taxonomy" id="8128"/>
    <lineage>
        <taxon>Eukaryota</taxon>
        <taxon>Metazoa</taxon>
        <taxon>Chordata</taxon>
        <taxon>Craniata</taxon>
        <taxon>Vertebrata</taxon>
        <taxon>Euteleostomi</taxon>
        <taxon>Actinopterygii</taxon>
        <taxon>Neopterygii</taxon>
        <taxon>Teleostei</taxon>
        <taxon>Neoteleostei</taxon>
        <taxon>Acanthomorphata</taxon>
        <taxon>Ovalentaria</taxon>
        <taxon>Cichlomorphae</taxon>
        <taxon>Cichliformes</taxon>
        <taxon>Cichlidae</taxon>
        <taxon>African cichlids</taxon>
        <taxon>Pseudocrenilabrinae</taxon>
        <taxon>Oreochromini</taxon>
        <taxon>Oreochromis</taxon>
    </lineage>
</organism>
<accession>A0A669EEG1</accession>
<feature type="domain" description="Reverse transcriptase" evidence="1">
    <location>
        <begin position="65"/>
        <end position="336"/>
    </location>
</feature>
<dbReference type="AlphaFoldDB" id="A0A669EEG1"/>
<sequence length="534" mass="60965">MIPCTEPQTYFGELFDFSPFSVQEVHTALKALDHRKPPGPDLIEPFFLKIAADYIAQPLTILFNLSIQNKEIPLVWKSAFVTPILKGGDPAILTNYRPISNLCVLAKVLESLVSEQLKEFLYSNEVLSKLQSGFRKQHSAVTAATKVINDILVALDKKQHCASLFIDLSKAFDTVDHAILKHRLLSLGLSRHVVSWFTNYLSDRTQCIKCENLCSERLNIHTGVPQGSILGPLLFIMYINDLGQNVSNASMHFYADDTVIYSFGSNLEKAIESLQKAFDVVQHTLLELKLVLNAEKTKLMLFSNMKRFPQTVPLVSTLEGNLIEVVHTYKYLGFLIDDSLTFKPHIDNLVKKLKLKLGFFFRNKFCFSFETKKRLVNATFLSVLDYGDLLYMNASAQCLHKIDSVYHASLRFITNCRALTHCCDLYARVGWPALSSRRFAHWCIFIYKALLGQMPTYICDLLTRRSTVSYSLRSSDLFLLNVPFARTELGKRAFTYAAPFTWNKMQKDWKIADLISLNAFKSRLREPEKNVFKM</sequence>
<dbReference type="Proteomes" id="UP000005207">
    <property type="component" value="Unplaced"/>
</dbReference>
<proteinExistence type="predicted"/>
<dbReference type="PROSITE" id="PS50878">
    <property type="entry name" value="RT_POL"/>
    <property type="match status" value="1"/>
</dbReference>
<dbReference type="CDD" id="cd01650">
    <property type="entry name" value="RT_nLTR_like"/>
    <property type="match status" value="1"/>
</dbReference>
<dbReference type="GeneTree" id="ENSGT01120000271879"/>
<reference evidence="2" key="2">
    <citation type="submission" date="2025-09" db="UniProtKB">
        <authorList>
            <consortium name="Ensembl"/>
        </authorList>
    </citation>
    <scope>IDENTIFICATION</scope>
</reference>